<evidence type="ECO:0000313" key="8">
    <source>
        <dbReference type="EMBL" id="KAF0734860.1"/>
    </source>
</evidence>
<keyword evidence="3" id="KW-0067">ATP-binding</keyword>
<gene>
    <name evidence="8" type="ORF">Ae201684_008523</name>
</gene>
<dbReference type="SUPFAM" id="SSF48403">
    <property type="entry name" value="Ankyrin repeat"/>
    <property type="match status" value="1"/>
</dbReference>
<organism evidence="8 9">
    <name type="scientific">Aphanomyces euteiches</name>
    <dbReference type="NCBI Taxonomy" id="100861"/>
    <lineage>
        <taxon>Eukaryota</taxon>
        <taxon>Sar</taxon>
        <taxon>Stramenopiles</taxon>
        <taxon>Oomycota</taxon>
        <taxon>Saprolegniomycetes</taxon>
        <taxon>Saprolegniales</taxon>
        <taxon>Verrucalvaceae</taxon>
        <taxon>Aphanomyces</taxon>
    </lineage>
</organism>
<evidence type="ECO:0000313" key="9">
    <source>
        <dbReference type="Proteomes" id="UP000481153"/>
    </source>
</evidence>
<dbReference type="Proteomes" id="UP000481153">
    <property type="component" value="Unassembled WGS sequence"/>
</dbReference>
<evidence type="ECO:0000256" key="1">
    <source>
        <dbReference type="ARBA" id="ARBA00022737"/>
    </source>
</evidence>
<dbReference type="Gene3D" id="1.10.510.10">
    <property type="entry name" value="Transferase(Phosphotransferase) domain 1"/>
    <property type="match status" value="1"/>
</dbReference>
<dbReference type="EMBL" id="VJMJ01000103">
    <property type="protein sequence ID" value="KAF0734860.1"/>
    <property type="molecule type" value="Genomic_DNA"/>
</dbReference>
<dbReference type="Gene3D" id="1.20.1440.180">
    <property type="entry name" value="KEN domain"/>
    <property type="match status" value="1"/>
</dbReference>
<dbReference type="Gene3D" id="1.25.40.20">
    <property type="entry name" value="Ankyrin repeat-containing domain"/>
    <property type="match status" value="3"/>
</dbReference>
<dbReference type="PROSITE" id="PS50297">
    <property type="entry name" value="ANK_REP_REGION"/>
    <property type="match status" value="1"/>
</dbReference>
<keyword evidence="2" id="KW-0547">Nucleotide-binding</keyword>
<accession>A0A6G0X4G6</accession>
<dbReference type="SUPFAM" id="SSF56112">
    <property type="entry name" value="Protein kinase-like (PK-like)"/>
    <property type="match status" value="1"/>
</dbReference>
<feature type="domain" description="KEN" evidence="7">
    <location>
        <begin position="698"/>
        <end position="833"/>
    </location>
</feature>
<dbReference type="PROSITE" id="PS51392">
    <property type="entry name" value="KEN"/>
    <property type="match status" value="1"/>
</dbReference>
<keyword evidence="9" id="KW-1185">Reference proteome</keyword>
<evidence type="ECO:0000259" key="7">
    <source>
        <dbReference type="PROSITE" id="PS51392"/>
    </source>
</evidence>
<evidence type="ECO:0000256" key="5">
    <source>
        <dbReference type="PROSITE-ProRule" id="PRU00023"/>
    </source>
</evidence>
<dbReference type="PANTHER" id="PTHR24126:SF14">
    <property type="entry name" value="ANK_REP_REGION DOMAIN-CONTAINING PROTEIN"/>
    <property type="match status" value="1"/>
</dbReference>
<evidence type="ECO:0000256" key="3">
    <source>
        <dbReference type="ARBA" id="ARBA00022840"/>
    </source>
</evidence>
<dbReference type="InterPro" id="IPR002110">
    <property type="entry name" value="Ankyrin_rpt"/>
</dbReference>
<dbReference type="InterPro" id="IPR010513">
    <property type="entry name" value="KEN_dom"/>
</dbReference>
<evidence type="ECO:0000256" key="6">
    <source>
        <dbReference type="SAM" id="MobiDB-lite"/>
    </source>
</evidence>
<name>A0A6G0X4G6_9STRA</name>
<protein>
    <recommendedName>
        <fullName evidence="7">KEN domain-containing protein</fullName>
    </recommendedName>
</protein>
<dbReference type="Pfam" id="PF06479">
    <property type="entry name" value="Ribonuc_2-5A"/>
    <property type="match status" value="1"/>
</dbReference>
<keyword evidence="4 5" id="KW-0040">ANK repeat</keyword>
<dbReference type="SMART" id="SM00248">
    <property type="entry name" value="ANK"/>
    <property type="match status" value="6"/>
</dbReference>
<dbReference type="GO" id="GO:0006397">
    <property type="term" value="P:mRNA processing"/>
    <property type="evidence" value="ECO:0007669"/>
    <property type="project" value="InterPro"/>
</dbReference>
<dbReference type="VEuPathDB" id="FungiDB:AeMF1_010404"/>
<dbReference type="PANTHER" id="PTHR24126">
    <property type="entry name" value="ANKYRIN REPEAT, PH AND SEC7 DOMAIN CONTAINING PROTEIN SECG-RELATED"/>
    <property type="match status" value="1"/>
</dbReference>
<dbReference type="InterPro" id="IPR036770">
    <property type="entry name" value="Ankyrin_rpt-contain_sf"/>
</dbReference>
<comment type="caution">
    <text evidence="8">The sequence shown here is derived from an EMBL/GenBank/DDBJ whole genome shotgun (WGS) entry which is preliminary data.</text>
</comment>
<dbReference type="Pfam" id="PF12796">
    <property type="entry name" value="Ank_2"/>
    <property type="match status" value="2"/>
</dbReference>
<dbReference type="AlphaFoldDB" id="A0A6G0X4G6"/>
<sequence>MGRQKRRHRPSPSSSSKDADAQKEERAWFLVQAASGNLQILEENYLKEHMSAWLSGCQPAVRQVYAQLHGVVDADGNTALLLAASNGHLALVQALHAVAGFDLHTVNAQGDNALHLAAFQGHLAVVAWLEEHGVGICTDCLDDDGDADIGPSWPQEAVVSTYFAFVRAGDVGRLTNFVDNIGWASFQWHITDECLSTSLHVATEAGQLAMVRFLAMDCQLSISATNNHRDTCLHVAAMEGHLDLVQYFAPLLDVTALNAQKWHALDVACAYGHLSVVQWLVENTSLALSPKCLSLAVQGRHVALAEWLLSVSPSSFVQAIDLETGDSLLHTACALRDASMCRVLLDHQADIYCLDREGCSVLQLVVGTNWLEGLELVVTKIPDALAKLDLVFTARHASVARFLWIYKRLPSKHQPRAFFAAKNASRLDIVQACEAVHDASAAEITTTSIPSMTIQEKKQSTRTEPLLSSLKDSCNVVSDVKTKTNFVEQCGKLVMELELEPNIYFGTHADWGAVLIRKLSKAQGNLDRQYSQQLLRMGWTSELPGGRHLVNIVDWEDTNASNSIFLVHEECTQTWRHAYQRPWTSWAHSVVQHGPSAPTCIQEAISAVQYLHHHRRTHGTLSPASFYLDGHQRTKLLCVYVKQGTDDNGNRVEDVMAEDVYALGQCVVYALTGGGLDYLIPSLSIEALDLVDSMTHVDPKMRPSLNTILDHPFFWTVDSKMIYIESLANNSFALDWTRVGVLFTDWQARLPSELNMLQQRRRNYDKRSVMDLVRWIRNWRQHVSEQPPSVWRILSGDENVSSTASKQLAVGTFVCERFPELVLSLWHAFGRIM</sequence>
<evidence type="ECO:0000256" key="2">
    <source>
        <dbReference type="ARBA" id="ARBA00022741"/>
    </source>
</evidence>
<feature type="repeat" description="ANK" evidence="5">
    <location>
        <begin position="109"/>
        <end position="136"/>
    </location>
</feature>
<feature type="region of interest" description="Disordered" evidence="6">
    <location>
        <begin position="1"/>
        <end position="20"/>
    </location>
</feature>
<evidence type="ECO:0000256" key="4">
    <source>
        <dbReference type="ARBA" id="ARBA00023043"/>
    </source>
</evidence>
<dbReference type="InterPro" id="IPR011009">
    <property type="entry name" value="Kinase-like_dom_sf"/>
</dbReference>
<dbReference type="InterPro" id="IPR038357">
    <property type="entry name" value="KEN_sf"/>
</dbReference>
<feature type="compositionally biased region" description="Basic residues" evidence="6">
    <location>
        <begin position="1"/>
        <end position="10"/>
    </location>
</feature>
<keyword evidence="1" id="KW-0677">Repeat</keyword>
<dbReference type="PROSITE" id="PS50088">
    <property type="entry name" value="ANK_REPEAT"/>
    <property type="match status" value="2"/>
</dbReference>
<dbReference type="GO" id="GO:0005524">
    <property type="term" value="F:ATP binding"/>
    <property type="evidence" value="ECO:0007669"/>
    <property type="project" value="UniProtKB-KW"/>
</dbReference>
<reference evidence="8 9" key="1">
    <citation type="submission" date="2019-07" db="EMBL/GenBank/DDBJ databases">
        <title>Genomics analysis of Aphanomyces spp. identifies a new class of oomycete effector associated with host adaptation.</title>
        <authorList>
            <person name="Gaulin E."/>
        </authorList>
    </citation>
    <scope>NUCLEOTIDE SEQUENCE [LARGE SCALE GENOMIC DNA]</scope>
    <source>
        <strain evidence="8 9">ATCC 201684</strain>
    </source>
</reference>
<dbReference type="GO" id="GO:0004540">
    <property type="term" value="F:RNA nuclease activity"/>
    <property type="evidence" value="ECO:0007669"/>
    <property type="project" value="InterPro"/>
</dbReference>
<feature type="repeat" description="ANK" evidence="5">
    <location>
        <begin position="324"/>
        <end position="356"/>
    </location>
</feature>
<proteinExistence type="predicted"/>